<evidence type="ECO:0000259" key="5">
    <source>
        <dbReference type="PROSITE" id="PS51462"/>
    </source>
</evidence>
<dbReference type="PRINTS" id="PR01404">
    <property type="entry name" value="NPPPHYDRLASE"/>
</dbReference>
<evidence type="ECO:0000256" key="1">
    <source>
        <dbReference type="ARBA" id="ARBA00022801"/>
    </source>
</evidence>
<dbReference type="GO" id="GO:0046872">
    <property type="term" value="F:metal ion binding"/>
    <property type="evidence" value="ECO:0007669"/>
    <property type="project" value="UniProtKB-KW"/>
</dbReference>
<reference evidence="6 7" key="1">
    <citation type="submission" date="2006-11" db="EMBL/GenBank/DDBJ databases">
        <authorList>
            <person name="Giovannoni S."/>
            <person name="Vergin K."/>
            <person name="Ferriera S."/>
            <person name="Johnson J."/>
            <person name="Kravitz S."/>
            <person name="Beeson K."/>
            <person name="Sutton G."/>
            <person name="Rogers Y.-H."/>
            <person name="Friedman R."/>
            <person name="Frazier M."/>
            <person name="Venter J.C."/>
        </authorList>
    </citation>
    <scope>NUCLEOTIDE SEQUENCE [LARGE SCALE GENOMIC DNA]</scope>
    <source>
        <strain evidence="6 7">HTCC2181</strain>
    </source>
</reference>
<dbReference type="EMBL" id="AAUX01000001">
    <property type="protein sequence ID" value="EAV46684.1"/>
    <property type="molecule type" value="Genomic_DNA"/>
</dbReference>
<dbReference type="PROSITE" id="PS00893">
    <property type="entry name" value="NUDIX_BOX"/>
    <property type="match status" value="1"/>
</dbReference>
<gene>
    <name evidence="6" type="primary">ntpA</name>
    <name evidence="6" type="ORF">MB2181_01385</name>
</gene>
<dbReference type="SUPFAM" id="SSF55811">
    <property type="entry name" value="Nudix"/>
    <property type="match status" value="1"/>
</dbReference>
<dbReference type="PROSITE" id="PS51462">
    <property type="entry name" value="NUDIX"/>
    <property type="match status" value="1"/>
</dbReference>
<keyword evidence="1 4" id="KW-0378">Hydrolase</keyword>
<evidence type="ECO:0000313" key="6">
    <source>
        <dbReference type="EMBL" id="EAV46684.1"/>
    </source>
</evidence>
<dbReference type="PANTHER" id="PTHR43736:SF1">
    <property type="entry name" value="DIHYDRONEOPTERIN TRIPHOSPHATE DIPHOSPHATASE"/>
    <property type="match status" value="1"/>
</dbReference>
<dbReference type="NCBIfam" id="NF006961">
    <property type="entry name" value="PRK09438.1"/>
    <property type="match status" value="1"/>
</dbReference>
<dbReference type="InterPro" id="IPR020476">
    <property type="entry name" value="Nudix_hydrolase"/>
</dbReference>
<comment type="similarity">
    <text evidence="4">Belongs to the Nudix hydrolase family.</text>
</comment>
<evidence type="ECO:0000313" key="7">
    <source>
        <dbReference type="Proteomes" id="UP000054262"/>
    </source>
</evidence>
<feature type="binding site" evidence="3">
    <location>
        <position position="116"/>
    </location>
    <ligand>
        <name>Mg(2+)</name>
        <dbReference type="ChEBI" id="CHEBI:18420"/>
    </ligand>
</feature>
<dbReference type="Proteomes" id="UP000054262">
    <property type="component" value="Unassembled WGS sequence"/>
</dbReference>
<dbReference type="PANTHER" id="PTHR43736">
    <property type="entry name" value="ADP-RIBOSE PYROPHOSPHATASE"/>
    <property type="match status" value="1"/>
</dbReference>
<keyword evidence="7" id="KW-1185">Reference proteome</keyword>
<feature type="binding site" evidence="3">
    <location>
        <position position="59"/>
    </location>
    <ligand>
        <name>Mg(2+)</name>
        <dbReference type="ChEBI" id="CHEBI:18420"/>
    </ligand>
</feature>
<dbReference type="InterPro" id="IPR000086">
    <property type="entry name" value="NUDIX_hydrolase_dom"/>
</dbReference>
<feature type="binding site" evidence="2">
    <location>
        <position position="134"/>
    </location>
    <ligand>
        <name>substrate</name>
    </ligand>
</feature>
<dbReference type="AlphaFoldDB" id="A0P574"/>
<feature type="domain" description="Nudix hydrolase" evidence="5">
    <location>
        <begin position="5"/>
        <end position="146"/>
    </location>
</feature>
<comment type="caution">
    <text evidence="6">The sequence shown here is derived from an EMBL/GenBank/DDBJ whole genome shotgun (WGS) entry which is preliminary data.</text>
</comment>
<dbReference type="InterPro" id="IPR015797">
    <property type="entry name" value="NUDIX_hydrolase-like_dom_sf"/>
</dbReference>
<dbReference type="InterPro" id="IPR003564">
    <property type="entry name" value="DHNTPase"/>
</dbReference>
<dbReference type="Pfam" id="PF00293">
    <property type="entry name" value="NUDIX"/>
    <property type="match status" value="1"/>
</dbReference>
<dbReference type="EC" id="3.6.1.-" evidence="6"/>
<comment type="cofactor">
    <cofactor evidence="3">
        <name>Mg(2+)</name>
        <dbReference type="ChEBI" id="CHEBI:18420"/>
    </cofactor>
    <text evidence="3">Binds 1 Mg(2+) ion per subunit.</text>
</comment>
<protein>
    <submittedName>
        <fullName evidence="6">dATP pyrophosphohydrolase</fullName>
        <ecNumber evidence="6">3.6.1.-</ecNumber>
    </submittedName>
</protein>
<dbReference type="GO" id="GO:0019177">
    <property type="term" value="F:dihydroneopterin triphosphate pyrophosphohydrolase activity"/>
    <property type="evidence" value="ECO:0007669"/>
    <property type="project" value="InterPro"/>
</dbReference>
<dbReference type="PRINTS" id="PR00502">
    <property type="entry name" value="NUDIXFAMILY"/>
</dbReference>
<feature type="binding site" evidence="2">
    <location>
        <position position="7"/>
    </location>
    <ligand>
        <name>substrate</name>
    </ligand>
</feature>
<feature type="binding site" evidence="2">
    <location>
        <position position="28"/>
    </location>
    <ligand>
        <name>substrate</name>
    </ligand>
</feature>
<sequence>MIEKKYKIPISVLVIIHTKNMEILLLHRQDKPNFWQSVTGSIEEGESPADAAKRELLEETGIDHQKFSLIDWNFSQQYEIFTHWRYRYPPTVTHNTEHVFSVEVPEKIKIKIEPREHKEFKWASVSEAIKTVFSDTNADALKKLYEIKQIGDKINL</sequence>
<dbReference type="CDD" id="cd04664">
    <property type="entry name" value="NUDIX_DHNTPase_like"/>
    <property type="match status" value="1"/>
</dbReference>
<proteinExistence type="inferred from homology"/>
<feature type="binding site" evidence="3">
    <location>
        <position position="55"/>
    </location>
    <ligand>
        <name>Mg(2+)</name>
        <dbReference type="ChEBI" id="CHEBI:18420"/>
    </ligand>
</feature>
<keyword evidence="3" id="KW-0460">Magnesium</keyword>
<dbReference type="GO" id="GO:0008828">
    <property type="term" value="F:dATP diphosphatase activity"/>
    <property type="evidence" value="ECO:0007669"/>
    <property type="project" value="InterPro"/>
</dbReference>
<dbReference type="GO" id="GO:0046656">
    <property type="term" value="P:folic acid biosynthetic process"/>
    <property type="evidence" value="ECO:0007669"/>
    <property type="project" value="InterPro"/>
</dbReference>
<dbReference type="InterPro" id="IPR020084">
    <property type="entry name" value="NUDIX_hydrolase_CS"/>
</dbReference>
<evidence type="ECO:0000256" key="4">
    <source>
        <dbReference type="RuleBase" id="RU003476"/>
    </source>
</evidence>
<organism evidence="6 7">
    <name type="scientific">Methylophilales bacterium HTCC2181</name>
    <dbReference type="NCBI Taxonomy" id="383631"/>
    <lineage>
        <taxon>Bacteria</taxon>
        <taxon>Pseudomonadati</taxon>
        <taxon>Pseudomonadota</taxon>
        <taxon>Betaproteobacteria</taxon>
        <taxon>Nitrosomonadales</taxon>
        <taxon>OM43 clade</taxon>
    </lineage>
</organism>
<dbReference type="Gene3D" id="3.90.79.10">
    <property type="entry name" value="Nucleoside Triphosphate Pyrophosphohydrolase"/>
    <property type="match status" value="1"/>
</dbReference>
<evidence type="ECO:0000256" key="3">
    <source>
        <dbReference type="PIRSR" id="PIRSR603564-2"/>
    </source>
</evidence>
<feature type="binding site" evidence="2">
    <location>
        <position position="39"/>
    </location>
    <ligand>
        <name>substrate</name>
    </ligand>
</feature>
<name>A0P574_9PROT</name>
<accession>A0P574</accession>
<evidence type="ECO:0000256" key="2">
    <source>
        <dbReference type="PIRSR" id="PIRSR603564-1"/>
    </source>
</evidence>
<keyword evidence="3" id="KW-0479">Metal-binding</keyword>